<dbReference type="EMBL" id="UINC01093797">
    <property type="protein sequence ID" value="SVC48502.1"/>
    <property type="molecule type" value="Genomic_DNA"/>
</dbReference>
<name>A0A382MM66_9ZZZZ</name>
<dbReference type="GO" id="GO:0000287">
    <property type="term" value="F:magnesium ion binding"/>
    <property type="evidence" value="ECO:0007669"/>
    <property type="project" value="InterPro"/>
</dbReference>
<gene>
    <name evidence="1" type="ORF">METZ01_LOCUS301356</name>
</gene>
<dbReference type="InterPro" id="IPR015278">
    <property type="entry name" value="BglII-like"/>
</dbReference>
<dbReference type="InterPro" id="IPR011338">
    <property type="entry name" value="BamHI/BglII/BstY"/>
</dbReference>
<dbReference type="InterPro" id="IPR011335">
    <property type="entry name" value="Restrct_endonuc-II-like"/>
</dbReference>
<evidence type="ECO:0000313" key="1">
    <source>
        <dbReference type="EMBL" id="SVC48502.1"/>
    </source>
</evidence>
<dbReference type="GO" id="GO:0009307">
    <property type="term" value="P:DNA restriction-modification system"/>
    <property type="evidence" value="ECO:0007669"/>
    <property type="project" value="InterPro"/>
</dbReference>
<dbReference type="Pfam" id="PF09195">
    <property type="entry name" value="Endonuc-BglII"/>
    <property type="match status" value="1"/>
</dbReference>
<dbReference type="SUPFAM" id="SSF52980">
    <property type="entry name" value="Restriction endonuclease-like"/>
    <property type="match status" value="1"/>
</dbReference>
<reference evidence="1" key="1">
    <citation type="submission" date="2018-05" db="EMBL/GenBank/DDBJ databases">
        <authorList>
            <person name="Lanie J.A."/>
            <person name="Ng W.-L."/>
            <person name="Kazmierczak K.M."/>
            <person name="Andrzejewski T.M."/>
            <person name="Davidsen T.M."/>
            <person name="Wayne K.J."/>
            <person name="Tettelin H."/>
            <person name="Glass J.I."/>
            <person name="Rusch D."/>
            <person name="Podicherti R."/>
            <person name="Tsui H.-C.T."/>
            <person name="Winkler M.E."/>
        </authorList>
    </citation>
    <scope>NUCLEOTIDE SEQUENCE</scope>
</reference>
<protein>
    <recommendedName>
        <fullName evidence="2">Restriction endonuclease BglII</fullName>
    </recommendedName>
</protein>
<proteinExistence type="predicted"/>
<accession>A0A382MM66</accession>
<evidence type="ECO:0008006" key="2">
    <source>
        <dbReference type="Google" id="ProtNLM"/>
    </source>
</evidence>
<dbReference type="GO" id="GO:0009036">
    <property type="term" value="F:type II site-specific deoxyribonuclease activity"/>
    <property type="evidence" value="ECO:0007669"/>
    <property type="project" value="InterPro"/>
</dbReference>
<organism evidence="1">
    <name type="scientific">marine metagenome</name>
    <dbReference type="NCBI Taxonomy" id="408172"/>
    <lineage>
        <taxon>unclassified sequences</taxon>
        <taxon>metagenomes</taxon>
        <taxon>ecological metagenomes</taxon>
    </lineage>
</organism>
<dbReference type="AlphaFoldDB" id="A0A382MM66"/>
<dbReference type="Gene3D" id="3.40.91.20">
    <property type="match status" value="1"/>
</dbReference>
<dbReference type="GO" id="GO:0003677">
    <property type="term" value="F:DNA binding"/>
    <property type="evidence" value="ECO:0007669"/>
    <property type="project" value="InterPro"/>
</dbReference>
<sequence>MDYVTESFRHGEVTLNNIPEYRDVWDELQGVIKSITDEEIIRCHEEYYPRQKSISKAINHIIKDKLVRLDWMPESPIFQDDSYTGRYWRLDFAKECISVEVAFNHSGVIPWNLVKPVLAGELNHVKKAIDTKVGVVICATNELKQRGGFDNAIGEYEKFLTHLNPLRDILTIPMVIVGLEPPKTFEIIVEEIDGRNQAVINRY</sequence>